<evidence type="ECO:0000259" key="1">
    <source>
        <dbReference type="Pfam" id="PF04606"/>
    </source>
</evidence>
<dbReference type="PATRIC" id="fig|393305.7.peg.1782"/>
<evidence type="ECO:0000313" key="2">
    <source>
        <dbReference type="EMBL" id="CAL11718.1"/>
    </source>
</evidence>
<dbReference type="KEGG" id="yen:YE1643A"/>
<gene>
    <name evidence="2" type="primary">ogr</name>
    <name evidence="2" type="ORF">YE1643A</name>
</gene>
<reference evidence="2 3" key="1">
    <citation type="journal article" date="2006" name="PLoS Genet.">
        <title>The complete genome sequence and comparative genome analysis of the high pathogenicity Yersinia enterocolitica strain 8081.</title>
        <authorList>
            <person name="Thomson N.R."/>
            <person name="Howard S."/>
            <person name="Wren B.W."/>
            <person name="Holden M.T.G."/>
            <person name="Crossman L."/>
            <person name="Challis G.L."/>
            <person name="Churcher C."/>
            <person name="Mungall K."/>
            <person name="Brooks K."/>
            <person name="Chillingworth T."/>
            <person name="Feltwell T."/>
            <person name="Abdellah Z."/>
            <person name="Hauser H."/>
            <person name="Jagels K."/>
            <person name="Maddison M."/>
            <person name="Moule S."/>
            <person name="Sanders M."/>
            <person name="Whitehead S."/>
            <person name="Quail M.A."/>
            <person name="Dougan G."/>
            <person name="Parkhill J."/>
            <person name="Prentice M.B."/>
        </authorList>
    </citation>
    <scope>NUCLEOTIDE SEQUENCE [LARGE SCALE GENOMIC DNA]</scope>
    <source>
        <strain evidence="3">NCTC 13174 / 8081</strain>
    </source>
</reference>
<name>A1JNA6_YERE8</name>
<organism evidence="2 3">
    <name type="scientific">Yersinia enterocolitica serotype O:8 / biotype 1B (strain NCTC 13174 / 8081)</name>
    <dbReference type="NCBI Taxonomy" id="393305"/>
    <lineage>
        <taxon>Bacteria</taxon>
        <taxon>Pseudomonadati</taxon>
        <taxon>Pseudomonadota</taxon>
        <taxon>Gammaproteobacteria</taxon>
        <taxon>Enterobacterales</taxon>
        <taxon>Yersiniaceae</taxon>
        <taxon>Yersinia</taxon>
    </lineage>
</organism>
<dbReference type="HOGENOM" id="CLU_2120200_0_0_6"/>
<sequence>MMSCPQCGAVTRTRTSRMITNNTKENYHQCQNLLCSCTFTTLQSVDKILSHPSRNNTATLPRAICFCRGTWVMTNLIWAFDTPPLSISLPRAGFFVSEDGQSLSGGHDVDSENK</sequence>
<dbReference type="EMBL" id="AM286415">
    <property type="protein sequence ID" value="CAL11718.1"/>
    <property type="molecule type" value="Genomic_DNA"/>
</dbReference>
<proteinExistence type="predicted"/>
<evidence type="ECO:0000313" key="3">
    <source>
        <dbReference type="Proteomes" id="UP000000642"/>
    </source>
</evidence>
<dbReference type="Pfam" id="PF04606">
    <property type="entry name" value="Ogr_Delta"/>
    <property type="match status" value="1"/>
</dbReference>
<dbReference type="eggNOG" id="ENOG5032ZNS">
    <property type="taxonomic scope" value="Bacteria"/>
</dbReference>
<accession>A1JNA6</accession>
<feature type="domain" description="Zinc finger Ogr/Delta-type" evidence="1">
    <location>
        <begin position="4"/>
        <end position="49"/>
    </location>
</feature>
<dbReference type="InterPro" id="IPR007684">
    <property type="entry name" value="Znf_Ogr/Delta"/>
</dbReference>
<protein>
    <submittedName>
        <fullName evidence="2">Phage late control protein</fullName>
    </submittedName>
</protein>
<dbReference type="OrthoDB" id="6895359at2"/>
<dbReference type="AlphaFoldDB" id="A1JNA6"/>
<dbReference type="Proteomes" id="UP000000642">
    <property type="component" value="Chromosome"/>
</dbReference>